<dbReference type="Proteomes" id="UP001060215">
    <property type="component" value="Chromosome 14"/>
</dbReference>
<keyword evidence="1" id="KW-0675">Receptor</keyword>
<evidence type="ECO:0000313" key="2">
    <source>
        <dbReference type="Proteomes" id="UP001060215"/>
    </source>
</evidence>
<reference evidence="1 2" key="1">
    <citation type="journal article" date="2022" name="Plant J.">
        <title>Chromosome-level genome of Camellia lanceoleosa provides a valuable resource for understanding genome evolution and self-incompatibility.</title>
        <authorList>
            <person name="Gong W."/>
            <person name="Xiao S."/>
            <person name="Wang L."/>
            <person name="Liao Z."/>
            <person name="Chang Y."/>
            <person name="Mo W."/>
            <person name="Hu G."/>
            <person name="Li W."/>
            <person name="Zhao G."/>
            <person name="Zhu H."/>
            <person name="Hu X."/>
            <person name="Ji K."/>
            <person name="Xiang X."/>
            <person name="Song Q."/>
            <person name="Yuan D."/>
            <person name="Jin S."/>
            <person name="Zhang L."/>
        </authorList>
    </citation>
    <scope>NUCLEOTIDE SEQUENCE [LARGE SCALE GENOMIC DNA]</scope>
    <source>
        <strain evidence="1">SQ_2022a</strain>
    </source>
</reference>
<sequence>MKTCLDSCDCKGFRHRFNQSSGVYDCNPKWVLRNGHWSPSLAEDLFVKVPQTPLNKDFLNKLDCSGTANMVQQLDRVYERRHENGLLTFLVWFAAAVGCVEVITICLVWCFLNRNGTHLDMGGGYIPAATGFKRFTYNELKQATRGFRDEVGRGAGEMEQRRLIKWAREKVSTGAAMESWIEEIVDPVISGKYDVPKMQILVAVALKCVEEDKDARPSMTQVLEMLQYHESN</sequence>
<keyword evidence="1" id="KW-0418">Kinase</keyword>
<name>A0ACC0FNZ4_9ERIC</name>
<keyword evidence="2" id="KW-1185">Reference proteome</keyword>
<protein>
    <submittedName>
        <fullName evidence="1">Receptor protein kinase ZmPK1</fullName>
    </submittedName>
</protein>
<organism evidence="1 2">
    <name type="scientific">Camellia lanceoleosa</name>
    <dbReference type="NCBI Taxonomy" id="1840588"/>
    <lineage>
        <taxon>Eukaryota</taxon>
        <taxon>Viridiplantae</taxon>
        <taxon>Streptophyta</taxon>
        <taxon>Embryophyta</taxon>
        <taxon>Tracheophyta</taxon>
        <taxon>Spermatophyta</taxon>
        <taxon>Magnoliopsida</taxon>
        <taxon>eudicotyledons</taxon>
        <taxon>Gunneridae</taxon>
        <taxon>Pentapetalae</taxon>
        <taxon>asterids</taxon>
        <taxon>Ericales</taxon>
        <taxon>Theaceae</taxon>
        <taxon>Camellia</taxon>
    </lineage>
</organism>
<gene>
    <name evidence="1" type="ORF">LOK49_LG13G01589</name>
</gene>
<accession>A0ACC0FNZ4</accession>
<proteinExistence type="predicted"/>
<comment type="caution">
    <text evidence="1">The sequence shown here is derived from an EMBL/GenBank/DDBJ whole genome shotgun (WGS) entry which is preliminary data.</text>
</comment>
<evidence type="ECO:0000313" key="1">
    <source>
        <dbReference type="EMBL" id="KAI7989686.1"/>
    </source>
</evidence>
<dbReference type="EMBL" id="CM045771">
    <property type="protein sequence ID" value="KAI7989686.1"/>
    <property type="molecule type" value="Genomic_DNA"/>
</dbReference>
<keyword evidence="1" id="KW-0808">Transferase</keyword>